<comment type="similarity">
    <text evidence="2 10 13">Belongs to the SecY/SEC61-alpha family.</text>
</comment>
<keyword evidence="6 10" id="KW-1133">Transmembrane helix</keyword>
<proteinExistence type="inferred from homology"/>
<gene>
    <name evidence="10" type="primary">secY</name>
    <name evidence="14" type="ORF">CEO22_501</name>
</gene>
<dbReference type="EMBL" id="VMFD01000046">
    <property type="protein sequence ID" value="TSC65378.1"/>
    <property type="molecule type" value="Genomic_DNA"/>
</dbReference>
<reference evidence="14 15" key="1">
    <citation type="submission" date="2017-08" db="EMBL/GenBank/DDBJ databases">
        <title>Mechanisms for carbon and nitrogen cycling indicate functional differentiation within the Candidate Phyla Radiation.</title>
        <authorList>
            <person name="Danczak R.E."/>
            <person name="Johnston M.D."/>
            <person name="Kenah C."/>
            <person name="Slattery M."/>
            <person name="Wrighton K.C."/>
            <person name="Wilkins M.J."/>
        </authorList>
    </citation>
    <scope>NUCLEOTIDE SEQUENCE [LARGE SCALE GENOMIC DNA]</scope>
    <source>
        <strain evidence="14">Gr01-1014_85</strain>
    </source>
</reference>
<dbReference type="GO" id="GO:0043952">
    <property type="term" value="P:protein transport by the Sec complex"/>
    <property type="evidence" value="ECO:0007669"/>
    <property type="project" value="UniProtKB-UniRule"/>
</dbReference>
<dbReference type="InterPro" id="IPR023201">
    <property type="entry name" value="SecY_dom_sf"/>
</dbReference>
<dbReference type="PROSITE" id="PS00756">
    <property type="entry name" value="SECY_2"/>
    <property type="match status" value="1"/>
</dbReference>
<keyword evidence="4 10" id="KW-0812">Transmembrane</keyword>
<comment type="caution">
    <text evidence="10">Lacks conserved residue(s) required for the propagation of feature annotation.</text>
</comment>
<comment type="subunit">
    <text evidence="10">Component of the Sec protein translocase complex. Heterotrimer consisting of SecY, SecE and SecG subunits. The heterotrimers can form oligomers, although 1 heterotrimer is thought to be able to translocate proteins. Interacts with the ribosome. Interacts with SecDF, and other proteins may be involved. Interacts with SecA.</text>
</comment>
<comment type="subcellular location">
    <subcellularLocation>
        <location evidence="10">Cell membrane</location>
        <topology evidence="10">Multi-pass membrane protein</topology>
    </subcellularLocation>
    <subcellularLocation>
        <location evidence="1 12">Membrane</location>
        <topology evidence="1 12">Multi-pass membrane protein</topology>
    </subcellularLocation>
</comment>
<dbReference type="PRINTS" id="PR00303">
    <property type="entry name" value="SECYTRNLCASE"/>
</dbReference>
<dbReference type="InterPro" id="IPR002208">
    <property type="entry name" value="SecY/SEC61-alpha"/>
</dbReference>
<evidence type="ECO:0000313" key="14">
    <source>
        <dbReference type="EMBL" id="TSC65378.1"/>
    </source>
</evidence>
<dbReference type="AlphaFoldDB" id="A0A554JAI8"/>
<feature type="transmembrane region" description="Helical" evidence="10">
    <location>
        <begin position="260"/>
        <end position="277"/>
    </location>
</feature>
<keyword evidence="8 10" id="KW-0472">Membrane</keyword>
<dbReference type="InterPro" id="IPR030659">
    <property type="entry name" value="SecY_CS"/>
</dbReference>
<keyword evidence="3 10" id="KW-0813">Transport</keyword>
<feature type="transmembrane region" description="Helical" evidence="10">
    <location>
        <begin position="390"/>
        <end position="408"/>
    </location>
</feature>
<dbReference type="GO" id="GO:0005886">
    <property type="term" value="C:plasma membrane"/>
    <property type="evidence" value="ECO:0007669"/>
    <property type="project" value="UniProtKB-SubCell"/>
</dbReference>
<dbReference type="GO" id="GO:0065002">
    <property type="term" value="P:intracellular protein transmembrane transport"/>
    <property type="evidence" value="ECO:0007669"/>
    <property type="project" value="UniProtKB-UniRule"/>
</dbReference>
<feature type="transmembrane region" description="Helical" evidence="10">
    <location>
        <begin position="143"/>
        <end position="163"/>
    </location>
</feature>
<evidence type="ECO:0000256" key="1">
    <source>
        <dbReference type="ARBA" id="ARBA00004141"/>
    </source>
</evidence>
<dbReference type="PANTHER" id="PTHR10906">
    <property type="entry name" value="SECY/SEC61-ALPHA FAMILY MEMBER"/>
    <property type="match status" value="1"/>
</dbReference>
<dbReference type="NCBIfam" id="TIGR00967">
    <property type="entry name" value="3a0501s007"/>
    <property type="match status" value="1"/>
</dbReference>
<evidence type="ECO:0000256" key="3">
    <source>
        <dbReference type="ARBA" id="ARBA00022448"/>
    </source>
</evidence>
<organism evidence="14 15">
    <name type="scientific">Candidatus Berkelbacteria bacterium Gr01-1014_85</name>
    <dbReference type="NCBI Taxonomy" id="2017150"/>
    <lineage>
        <taxon>Bacteria</taxon>
        <taxon>Candidatus Berkelbacteria</taxon>
    </lineage>
</organism>
<evidence type="ECO:0000256" key="2">
    <source>
        <dbReference type="ARBA" id="ARBA00005751"/>
    </source>
</evidence>
<evidence type="ECO:0000256" key="12">
    <source>
        <dbReference type="RuleBase" id="RU003484"/>
    </source>
</evidence>
<dbReference type="HAMAP" id="MF_01465">
    <property type="entry name" value="SecY"/>
    <property type="match status" value="1"/>
</dbReference>
<dbReference type="InterPro" id="IPR026593">
    <property type="entry name" value="SecY"/>
</dbReference>
<feature type="transmembrane region" description="Helical" evidence="10">
    <location>
        <begin position="308"/>
        <end position="330"/>
    </location>
</feature>
<dbReference type="SUPFAM" id="SSF103491">
    <property type="entry name" value="Preprotein translocase SecY subunit"/>
    <property type="match status" value="1"/>
</dbReference>
<feature type="transmembrane region" description="Helical" evidence="10">
    <location>
        <begin position="111"/>
        <end position="131"/>
    </location>
</feature>
<dbReference type="PROSITE" id="PS00755">
    <property type="entry name" value="SECY_1"/>
    <property type="match status" value="1"/>
</dbReference>
<dbReference type="GO" id="GO:0006605">
    <property type="term" value="P:protein targeting"/>
    <property type="evidence" value="ECO:0007669"/>
    <property type="project" value="UniProtKB-UniRule"/>
</dbReference>
<feature type="transmembrane region" description="Helical" evidence="10">
    <location>
        <begin position="170"/>
        <end position="188"/>
    </location>
</feature>
<dbReference type="PIRSF" id="PIRSF004557">
    <property type="entry name" value="SecY"/>
    <property type="match status" value="1"/>
</dbReference>
<sequence length="426" mass="46590">MNRLLQIWHNTDLRKRIGLTIGLLFVERVMAHIPLPGADLDKLKEFFAASQIFGLLNLFSGGTLSNFSLALMGIGPYITASIVIQLLSTLVPSLAALKKDGQHGQQKINQYTRYATIPLALIQIFAVIQTLKTQGILTSYDPLTILTLVLAATAGTVFLMWLGELITESGIGNGASLIITVGIIAGIPGQLRNTLALLTVGGIETGQILASLGWLALSLAIIALIVLTNEAERRIPVTYARRVRAASESGSVQSHLPLKLNLGGVLPIIFALTFLVIPEVAGRFFSTLEPAWLIKLGESILKFVSNRWLYGSVYFALVIAFTYFYTYLIFQPKEIAENLQKQGGFVPGIRPGVDTEHYLMSVINRITLTGSLFLAIVALLPYIIENITGIQSLAISGTSILIMVSVTLETMRQIQAYLLQNRYEQY</sequence>
<dbReference type="FunFam" id="1.10.3370.10:FF:000001">
    <property type="entry name" value="Preprotein translocase subunit SecY"/>
    <property type="match status" value="1"/>
</dbReference>
<evidence type="ECO:0000256" key="5">
    <source>
        <dbReference type="ARBA" id="ARBA00022927"/>
    </source>
</evidence>
<feature type="transmembrane region" description="Helical" evidence="10">
    <location>
        <begin position="208"/>
        <end position="227"/>
    </location>
</feature>
<dbReference type="Proteomes" id="UP000316253">
    <property type="component" value="Unassembled WGS sequence"/>
</dbReference>
<comment type="caution">
    <text evidence="14">The sequence shown here is derived from an EMBL/GenBank/DDBJ whole genome shotgun (WGS) entry which is preliminary data.</text>
</comment>
<dbReference type="Pfam" id="PF00344">
    <property type="entry name" value="SecY"/>
    <property type="match status" value="1"/>
</dbReference>
<evidence type="ECO:0000256" key="10">
    <source>
        <dbReference type="HAMAP-Rule" id="MF_01465"/>
    </source>
</evidence>
<protein>
    <recommendedName>
        <fullName evidence="9 10">Protein translocase subunit SecY</fullName>
    </recommendedName>
</protein>
<keyword evidence="5 10" id="KW-0653">Protein transport</keyword>
<evidence type="ECO:0000256" key="4">
    <source>
        <dbReference type="ARBA" id="ARBA00022692"/>
    </source>
</evidence>
<evidence type="ECO:0000256" key="6">
    <source>
        <dbReference type="ARBA" id="ARBA00022989"/>
    </source>
</evidence>
<accession>A0A554JAI8</accession>
<evidence type="ECO:0000256" key="9">
    <source>
        <dbReference type="ARBA" id="ARBA00039733"/>
    </source>
</evidence>
<evidence type="ECO:0000256" key="8">
    <source>
        <dbReference type="ARBA" id="ARBA00023136"/>
    </source>
</evidence>
<comment type="function">
    <text evidence="10 11">The central subunit of the protein translocation channel SecYEG. Consists of two halves formed by TMs 1-5 and 6-10. These two domains form a lateral gate at the front which open onto the bilayer between TMs 2 and 7, and are clamped together by SecE at the back. The channel is closed by both a pore ring composed of hydrophobic SecY resides and a short helix (helix 2A) on the extracellular side of the membrane which forms a plug. The plug probably moves laterally to allow the channel to open. The ring and the pore may move independently.</text>
</comment>
<evidence type="ECO:0000313" key="15">
    <source>
        <dbReference type="Proteomes" id="UP000316253"/>
    </source>
</evidence>
<feature type="transmembrane region" description="Helical" evidence="10">
    <location>
        <begin position="67"/>
        <end position="91"/>
    </location>
</feature>
<evidence type="ECO:0000256" key="13">
    <source>
        <dbReference type="RuleBase" id="RU004349"/>
    </source>
</evidence>
<name>A0A554JAI8_9BACT</name>
<evidence type="ECO:0000256" key="11">
    <source>
        <dbReference type="RuleBase" id="RU000537"/>
    </source>
</evidence>
<keyword evidence="10" id="KW-1003">Cell membrane</keyword>
<feature type="transmembrane region" description="Helical" evidence="10">
    <location>
        <begin position="366"/>
        <end position="384"/>
    </location>
</feature>
<evidence type="ECO:0000256" key="7">
    <source>
        <dbReference type="ARBA" id="ARBA00023010"/>
    </source>
</evidence>
<keyword evidence="7 10" id="KW-0811">Translocation</keyword>
<dbReference type="Gene3D" id="1.10.3370.10">
    <property type="entry name" value="SecY subunit domain"/>
    <property type="match status" value="1"/>
</dbReference>